<dbReference type="KEGG" id="zmk:HG535_0A03210"/>
<dbReference type="GeneID" id="59234018"/>
<accession>A0A7H9AXT1</accession>
<gene>
    <name evidence="1" type="ORF">HG535_0A03210</name>
</gene>
<reference evidence="1 2" key="1">
    <citation type="submission" date="2020-07" db="EMBL/GenBank/DDBJ databases">
        <title>The yeast mating-type switching endonuclease HO is a domesticated member of an unorthodox homing genetic element family.</title>
        <authorList>
            <person name="Coughlan A.Y."/>
            <person name="Lombardi L."/>
            <person name="Braun-Galleani S."/>
            <person name="Martos A.R."/>
            <person name="Galeote V."/>
            <person name="Bigey F."/>
            <person name="Dequin S."/>
            <person name="Byrne K.P."/>
            <person name="Wolfe K.H."/>
        </authorList>
    </citation>
    <scope>NUCLEOTIDE SEQUENCE [LARGE SCALE GENOMIC DNA]</scope>
    <source>
        <strain evidence="1 2">NRRL Y-6702</strain>
    </source>
</reference>
<protein>
    <submittedName>
        <fullName evidence="1">Uncharacterized protein</fullName>
    </submittedName>
</protein>
<dbReference type="RefSeq" id="XP_037142110.1">
    <property type="nucleotide sequence ID" value="XM_037286215.1"/>
</dbReference>
<keyword evidence="2" id="KW-1185">Reference proteome</keyword>
<evidence type="ECO:0000313" key="1">
    <source>
        <dbReference type="EMBL" id="QLG70382.1"/>
    </source>
</evidence>
<sequence>MYSRIIEGLDILSDTKDELNDNTLNFISNVGIFDREVGDDAEESTVENCNYDYREMSEDSDIINDTYSLAQNLDLNYPVSANDFRSKKATEYSNLNSNFSSVSPVITMNFGKDVNFGSTGKNQFGDSHVNQEFGFNFGFGLVDNDTIGIKDKHNEINRDPLMSSVAGSISSSSFSLNLSNDQLSPSSILSSNDIKSFNQSQSDLDKDITVDHDCTPALQSMASSSSFLMVNMPTKVAARKSKESSPAGRSPTINYVKQPRQGRYTASRRTPVSCAGTDKNTLTSLNPADCMDPFTSNDSLSLSSQSAIPNTTMISGINSSNAAGPVENDFNKKVSDSRLSAQGLAQVLRLDSPVEALKRERYILDIFENELHYPLGYKTWVRDTKKEYRTKLIDELHDRVKEKYPEYDHHVLETIIRRATYYMMQSRLRRERRAKAKGIKVSRSTSVSSSLS</sequence>
<dbReference type="Proteomes" id="UP000509704">
    <property type="component" value="Chromosome 1"/>
</dbReference>
<evidence type="ECO:0000313" key="2">
    <source>
        <dbReference type="Proteomes" id="UP000509704"/>
    </source>
</evidence>
<dbReference type="EMBL" id="CP058604">
    <property type="protein sequence ID" value="QLG70382.1"/>
    <property type="molecule type" value="Genomic_DNA"/>
</dbReference>
<proteinExistence type="predicted"/>
<organism evidence="1 2">
    <name type="scientific">Zygotorulaspora mrakii</name>
    <name type="common">Zygosaccharomyces mrakii</name>
    <dbReference type="NCBI Taxonomy" id="42260"/>
    <lineage>
        <taxon>Eukaryota</taxon>
        <taxon>Fungi</taxon>
        <taxon>Dikarya</taxon>
        <taxon>Ascomycota</taxon>
        <taxon>Saccharomycotina</taxon>
        <taxon>Saccharomycetes</taxon>
        <taxon>Saccharomycetales</taxon>
        <taxon>Saccharomycetaceae</taxon>
        <taxon>Zygotorulaspora</taxon>
    </lineage>
</organism>
<dbReference type="AlphaFoldDB" id="A0A7H9AXT1"/>
<dbReference type="OrthoDB" id="4096434at2759"/>
<name>A0A7H9AXT1_ZYGMR</name>